<organism evidence="3 4">
    <name type="scientific">Chlamydomonas eustigma</name>
    <dbReference type="NCBI Taxonomy" id="1157962"/>
    <lineage>
        <taxon>Eukaryota</taxon>
        <taxon>Viridiplantae</taxon>
        <taxon>Chlorophyta</taxon>
        <taxon>core chlorophytes</taxon>
        <taxon>Chlorophyceae</taxon>
        <taxon>CS clade</taxon>
        <taxon>Chlamydomonadales</taxon>
        <taxon>Chlamydomonadaceae</taxon>
        <taxon>Chlamydomonas</taxon>
    </lineage>
</organism>
<sequence length="814" mass="89074">MHAEVERLRSQQNMLKQDLVVKAVEQERQSHQKAKELVMLRKAVDTAQRRVLLLEEETRKQKQVIQLREKEAISDKQRIRELMQQPSVEKTEERATGSTPRGRGSRQSLGNSLAWNAGSARPHQSIQTQTLPLSKARAVIPPLTSSAPPARHYQWLQKLLECTSVKRQAIKELSTAQRHLLSASEQQRQLENEKMKLVQRMQVRMEAMESKADALTAAKQEIMAQIEDHASRVSSNRGGSPHMKTLLHDLARQAEEVQEEADLEELHRRLSEIDGQEQRLRAACEEDGAWTKLQMHERQAVEKIEGLLEQLRGRQDAIEARAIGRQEAYHQAVEAEEQLRNNVPDMNLVEMKAAFQRIIDVVSASGMTQQSNNHTSSVDFGSQPQKAFAGLGPDSILNTELMRESEKHGPAKVSSIGQHPSSIPHPSSHLTSGMVSSGRVTSLSGIKSRGASPSPYRPPVTTPSSSLRRRLAYHPGRVTTPGRRFQSREGQGSGAVVPGRGSWGGGEADRQAQPASPTRARSLSYGGGEIKAQAGITNRGQLSSDGVKRRQSPFVMARRQLPGRSAMHSSILDNEHTALHHSRSGRMLAWDSEGPAVQGSKHTAAHDSASSDPFAEAISLEREVTLQQLQATSSSYCTVVTVRPSKVMMYTADTANHDLLSLPCTGEAFSASVGDEFTASTRGFSKASLSSHSLQHVSSADFRPSALSVASDGSKTGQKVYSSSNDSKDKAPSCFLNSGQYEGFESHAKLQQTECTTAAAGGGLGGVLRSSLLASSTTPSKTPVLHPFWSALKPQQRAIMSDWGTPDVYSKVQD</sequence>
<accession>A0A250XHE5</accession>
<name>A0A250XHE5_9CHLO</name>
<feature type="region of interest" description="Disordered" evidence="2">
    <location>
        <begin position="369"/>
        <end position="552"/>
    </location>
</feature>
<proteinExistence type="predicted"/>
<evidence type="ECO:0000256" key="1">
    <source>
        <dbReference type="SAM" id="Coils"/>
    </source>
</evidence>
<evidence type="ECO:0000313" key="4">
    <source>
        <dbReference type="Proteomes" id="UP000232323"/>
    </source>
</evidence>
<feature type="compositionally biased region" description="Polar residues" evidence="2">
    <location>
        <begin position="711"/>
        <end position="725"/>
    </location>
</feature>
<feature type="region of interest" description="Disordered" evidence="2">
    <location>
        <begin position="80"/>
        <end position="131"/>
    </location>
</feature>
<feature type="compositionally biased region" description="Polar residues" evidence="2">
    <location>
        <begin position="430"/>
        <end position="445"/>
    </location>
</feature>
<feature type="compositionally biased region" description="Polar residues" evidence="2">
    <location>
        <begin position="105"/>
        <end position="114"/>
    </location>
</feature>
<feature type="coiled-coil region" evidence="1">
    <location>
        <begin position="173"/>
        <end position="321"/>
    </location>
</feature>
<dbReference type="EMBL" id="BEGY01000077">
    <property type="protein sequence ID" value="GAX82220.1"/>
    <property type="molecule type" value="Genomic_DNA"/>
</dbReference>
<comment type="caution">
    <text evidence="3">The sequence shown here is derived from an EMBL/GenBank/DDBJ whole genome shotgun (WGS) entry which is preliminary data.</text>
</comment>
<protein>
    <submittedName>
        <fullName evidence="3">Uncharacterized protein</fullName>
    </submittedName>
</protein>
<gene>
    <name evidence="3" type="ORF">CEUSTIGMA_g9648.t1</name>
</gene>
<feature type="region of interest" description="Disordered" evidence="2">
    <location>
        <begin position="711"/>
        <end position="730"/>
    </location>
</feature>
<feature type="compositionally biased region" description="Polar residues" evidence="2">
    <location>
        <begin position="369"/>
        <end position="385"/>
    </location>
</feature>
<feature type="compositionally biased region" description="Low complexity" evidence="2">
    <location>
        <begin position="414"/>
        <end position="429"/>
    </location>
</feature>
<reference evidence="3 4" key="1">
    <citation type="submission" date="2017-08" db="EMBL/GenBank/DDBJ databases">
        <title>Acidophilic green algal genome provides insights into adaptation to an acidic environment.</title>
        <authorList>
            <person name="Hirooka S."/>
            <person name="Hirose Y."/>
            <person name="Kanesaki Y."/>
            <person name="Higuchi S."/>
            <person name="Fujiwara T."/>
            <person name="Onuma R."/>
            <person name="Era A."/>
            <person name="Ohbayashi R."/>
            <person name="Uzuka A."/>
            <person name="Nozaki H."/>
            <person name="Yoshikawa H."/>
            <person name="Miyagishima S.Y."/>
        </authorList>
    </citation>
    <scope>NUCLEOTIDE SEQUENCE [LARGE SCALE GENOMIC DNA]</scope>
    <source>
        <strain evidence="3 4">NIES-2499</strain>
    </source>
</reference>
<keyword evidence="1" id="KW-0175">Coiled coil</keyword>
<dbReference type="AlphaFoldDB" id="A0A250XHE5"/>
<evidence type="ECO:0000256" key="2">
    <source>
        <dbReference type="SAM" id="MobiDB-lite"/>
    </source>
</evidence>
<feature type="compositionally biased region" description="Polar residues" evidence="2">
    <location>
        <begin position="122"/>
        <end position="131"/>
    </location>
</feature>
<evidence type="ECO:0000313" key="3">
    <source>
        <dbReference type="EMBL" id="GAX82220.1"/>
    </source>
</evidence>
<keyword evidence="4" id="KW-1185">Reference proteome</keyword>
<dbReference type="Proteomes" id="UP000232323">
    <property type="component" value="Unassembled WGS sequence"/>
</dbReference>
<feature type="compositionally biased region" description="Polar residues" evidence="2">
    <location>
        <begin position="535"/>
        <end position="544"/>
    </location>
</feature>